<dbReference type="GO" id="GO:1990351">
    <property type="term" value="C:transporter complex"/>
    <property type="evidence" value="ECO:0007669"/>
    <property type="project" value="TreeGrafter"/>
</dbReference>
<dbReference type="InterPro" id="IPR020889">
    <property type="entry name" value="LipoPS_assembly_LptD"/>
</dbReference>
<dbReference type="Pfam" id="PF04453">
    <property type="entry name" value="LptD"/>
    <property type="match status" value="1"/>
</dbReference>
<protein>
    <submittedName>
        <fullName evidence="2">LPS-assembly protein LptD</fullName>
    </submittedName>
</protein>
<dbReference type="InterPro" id="IPR007543">
    <property type="entry name" value="LptD_C"/>
</dbReference>
<dbReference type="InterPro" id="IPR050218">
    <property type="entry name" value="LptD"/>
</dbReference>
<dbReference type="GO" id="GO:0009279">
    <property type="term" value="C:cell outer membrane"/>
    <property type="evidence" value="ECO:0007669"/>
    <property type="project" value="InterPro"/>
</dbReference>
<comment type="caution">
    <text evidence="2">The sequence shown here is derived from an EMBL/GenBank/DDBJ whole genome shotgun (WGS) entry which is preliminary data.</text>
</comment>
<reference evidence="2" key="1">
    <citation type="submission" date="2016-10" db="EMBL/GenBank/DDBJ databases">
        <title>Sequence of Gallionella enrichment culture.</title>
        <authorList>
            <person name="Poehlein A."/>
            <person name="Muehling M."/>
            <person name="Daniel R."/>
        </authorList>
    </citation>
    <scope>NUCLEOTIDE SEQUENCE</scope>
</reference>
<dbReference type="PANTHER" id="PTHR30189">
    <property type="entry name" value="LPS-ASSEMBLY PROTEIN"/>
    <property type="match status" value="1"/>
</dbReference>
<sequence>MSTPIPRQLARALVALLGCAALGTARAGDALQLVPSDGLLQHLPPSAQALEPLFIRAERISGQPDVEVQADGRVELRKHSVVLKAEHVHDDLVSADVLANGDVRMLSNGNLYTGPSLALNLDSETGQMPSVDYFFASTGGHGHAGHVTFLSQQHVQADSADYTTCTASPVDWVLQATHLDLDFADNTGTARDGRVRFKGVTILPLPYASFPLTDARKSGLLPPTIGLDSRNGFEYAQPYYWNIAPNYDATLTPRWLLRRGFMGSAELRWLQPGYAGSSLIDYMPDDRSAGNAQRWAAVLQQSGSLAPSVSYGLNLQRVSDNNWWQDFGQVNPVIAGNRTLPQQGQLTWTRANGYLQLGFNRWQTLQTTVSPIAVPYNIQPQLYTRWKGTTSGLQWQIAAAAARFTNSTPGLLSGDRVYVDPSIGRPFIAPQGFITPRLTLHATRYRTDTPMAGGSEDAAIVVPSLSIDSGLVFERRTSLLGHAVTQTLEPRLFYLYTPYRAQQNLPNFDSAPLDLNLASIYTDNLFSGNDRIADASDITAGATTRLLDAHTGTEYARLTLAQRLLLRQQRVTLTGAPVPAGLNDTFALASVALAPQWNATAGVDYNLRGTQLVQGQAGAQWHPGDFRTLSVSYQIQSATATQIALKYVNTAWQWRLSPRWYAVGQANYSLQDKQLNNGLFGFEYDGGCWVARFVVQRNALTVATAATRVLFQLELTGLSRLGINPLSALEQNIPGYQLLNQPTSPPSRYANYE</sequence>
<evidence type="ECO:0000313" key="2">
    <source>
        <dbReference type="EMBL" id="OIQ83706.1"/>
    </source>
</evidence>
<gene>
    <name evidence="2" type="primary">lptD_12</name>
    <name evidence="2" type="ORF">GALL_344860</name>
</gene>
<dbReference type="HAMAP" id="MF_01411">
    <property type="entry name" value="LPS_assembly_LptD"/>
    <property type="match status" value="1"/>
</dbReference>
<organism evidence="2">
    <name type="scientific">mine drainage metagenome</name>
    <dbReference type="NCBI Taxonomy" id="410659"/>
    <lineage>
        <taxon>unclassified sequences</taxon>
        <taxon>metagenomes</taxon>
        <taxon>ecological metagenomes</taxon>
    </lineage>
</organism>
<proteinExistence type="inferred from homology"/>
<dbReference type="GO" id="GO:0043165">
    <property type="term" value="P:Gram-negative-bacterium-type cell outer membrane assembly"/>
    <property type="evidence" value="ECO:0007669"/>
    <property type="project" value="InterPro"/>
</dbReference>
<name>A0A1J5QK97_9ZZZZ</name>
<evidence type="ECO:0000259" key="1">
    <source>
        <dbReference type="Pfam" id="PF04453"/>
    </source>
</evidence>
<feature type="domain" description="LptD C-terminal" evidence="1">
    <location>
        <begin position="293"/>
        <end position="660"/>
    </location>
</feature>
<dbReference type="AlphaFoldDB" id="A0A1J5QK97"/>
<dbReference type="GO" id="GO:0015920">
    <property type="term" value="P:lipopolysaccharide transport"/>
    <property type="evidence" value="ECO:0007669"/>
    <property type="project" value="InterPro"/>
</dbReference>
<accession>A0A1J5QK97</accession>
<dbReference type="PANTHER" id="PTHR30189:SF1">
    <property type="entry name" value="LPS-ASSEMBLY PROTEIN LPTD"/>
    <property type="match status" value="1"/>
</dbReference>
<dbReference type="EMBL" id="MLJW01000679">
    <property type="protein sequence ID" value="OIQ83706.1"/>
    <property type="molecule type" value="Genomic_DNA"/>
</dbReference>